<reference evidence="12 13" key="1">
    <citation type="journal article" date="2018" name="MBio">
        <title>Comparative Genomics Reveals the Core Gene Toolbox for the Fungus-Insect Symbiosis.</title>
        <authorList>
            <person name="Wang Y."/>
            <person name="Stata M."/>
            <person name="Wang W."/>
            <person name="Stajich J.E."/>
            <person name="White M.M."/>
            <person name="Moncalvo J.M."/>
        </authorList>
    </citation>
    <scope>NUCLEOTIDE SEQUENCE [LARGE SCALE GENOMIC DNA]</scope>
    <source>
        <strain evidence="12 13">SC-DP-2</strain>
    </source>
</reference>
<evidence type="ECO:0000256" key="3">
    <source>
        <dbReference type="ARBA" id="ARBA00022452"/>
    </source>
</evidence>
<keyword evidence="13" id="KW-1185">Reference proteome</keyword>
<keyword evidence="8" id="KW-0496">Mitochondrion</keyword>
<evidence type="ECO:0000256" key="6">
    <source>
        <dbReference type="ARBA" id="ARBA00023055"/>
    </source>
</evidence>
<gene>
    <name evidence="12" type="ORF">BB560_006444</name>
</gene>
<organism evidence="12 13">
    <name type="scientific">Smittium megazygosporum</name>
    <dbReference type="NCBI Taxonomy" id="133381"/>
    <lineage>
        <taxon>Eukaryota</taxon>
        <taxon>Fungi</taxon>
        <taxon>Fungi incertae sedis</taxon>
        <taxon>Zoopagomycota</taxon>
        <taxon>Kickxellomycotina</taxon>
        <taxon>Harpellomycetes</taxon>
        <taxon>Harpellales</taxon>
        <taxon>Legeriomycetaceae</taxon>
        <taxon>Smittium</taxon>
    </lineage>
</organism>
<evidence type="ECO:0000313" key="12">
    <source>
        <dbReference type="EMBL" id="PVU87723.1"/>
    </source>
</evidence>
<feature type="domain" description="SMP-LTD" evidence="11">
    <location>
        <begin position="1"/>
        <end position="206"/>
    </location>
</feature>
<keyword evidence="4" id="KW-0812">Transmembrane</keyword>
<dbReference type="PROSITE" id="PS51847">
    <property type="entry name" value="SMP"/>
    <property type="match status" value="1"/>
</dbReference>
<dbReference type="GO" id="GO:0032865">
    <property type="term" value="C:ERMES complex"/>
    <property type="evidence" value="ECO:0007669"/>
    <property type="project" value="InterPro"/>
</dbReference>
<evidence type="ECO:0000256" key="5">
    <source>
        <dbReference type="ARBA" id="ARBA00022787"/>
    </source>
</evidence>
<dbReference type="GO" id="GO:0007005">
    <property type="term" value="P:mitochondrion organization"/>
    <property type="evidence" value="ECO:0007669"/>
    <property type="project" value="InterPro"/>
</dbReference>
<dbReference type="InterPro" id="IPR031468">
    <property type="entry name" value="SMP_LBD"/>
</dbReference>
<feature type="non-terminal residue" evidence="12">
    <location>
        <position position="518"/>
    </location>
</feature>
<keyword evidence="9" id="KW-0472">Membrane</keyword>
<dbReference type="OrthoDB" id="17927at2759"/>
<feature type="compositionally biased region" description="Polar residues" evidence="10">
    <location>
        <begin position="418"/>
        <end position="454"/>
    </location>
</feature>
<keyword evidence="3" id="KW-1134">Transmembrane beta strand</keyword>
<dbReference type="PANTHER" id="PTHR28185:SF1">
    <property type="entry name" value="MITOCHONDRIAL DISTRIBUTION AND MORPHOLOGY PROTEIN 34"/>
    <property type="match status" value="1"/>
</dbReference>
<dbReference type="AlphaFoldDB" id="A0A2T9Y5W3"/>
<evidence type="ECO:0000259" key="11">
    <source>
        <dbReference type="PROSITE" id="PS51847"/>
    </source>
</evidence>
<protein>
    <recommendedName>
        <fullName evidence="11">SMP-LTD domain-containing protein</fullName>
    </recommendedName>
</protein>
<proteinExistence type="predicted"/>
<sequence length="518" mass="57982">MSFKFKWEEISPEFVNEVKNSLSTSLDKKAANLPPNIVGGLQVTGLDFGKIPPVLEILQVVDIDDDLFKAIFNLSYNGDMDLIFQTSVQANPLVDQAPATPAFRTDNILFAKKPLIVPMFLKISSIFLKGIIALSISKRNGVTLVFKNKPLQSVSINSSFDNVPFIQKKLQSTIENVLQNLLVEELPKIIHDISVRRIAEQELALEKERLEKERLEKMAFDLTPQLIQSPIIDSASDRVFKNDQIPLISNQNPTLVTIATPSATPKFFLLIKYPPPPETDTSISSTNGAANLLSKFLDHEYVRYSTISLKDPDLTIQNLKNMNNSPYLENRSNTSYPLESKIPLYENSSIDPDSAQKSKYIVDPNQNNMAANLASLMKTGHTLSPYTKSFPHTTFRSGVHNHSSSNLNINSLKPHSSDYFTNRRQSIDYQPASSNNQFSESRLSNSFQNLNSAPLSPGHVTRHHHQLHHSQTPSFSSHPISPSPSSSLYYQSNVSNLNSPFSPLSSSSHRLRRPIKKK</sequence>
<feature type="compositionally biased region" description="Basic residues" evidence="10">
    <location>
        <begin position="509"/>
        <end position="518"/>
    </location>
</feature>
<keyword evidence="7" id="KW-0446">Lipid-binding</keyword>
<dbReference type="CDD" id="cd21673">
    <property type="entry name" value="SMP_Mdm34"/>
    <property type="match status" value="1"/>
</dbReference>
<keyword evidence="2" id="KW-0813">Transport</keyword>
<evidence type="ECO:0000256" key="7">
    <source>
        <dbReference type="ARBA" id="ARBA00023121"/>
    </source>
</evidence>
<evidence type="ECO:0000256" key="1">
    <source>
        <dbReference type="ARBA" id="ARBA00004370"/>
    </source>
</evidence>
<evidence type="ECO:0000256" key="2">
    <source>
        <dbReference type="ARBA" id="ARBA00022448"/>
    </source>
</evidence>
<dbReference type="PANTHER" id="PTHR28185">
    <property type="entry name" value="MITOCHONDRIAL DISTRIBUTION AND MORPHOLOGY PROTEIN 34"/>
    <property type="match status" value="1"/>
</dbReference>
<feature type="compositionally biased region" description="Low complexity" evidence="10">
    <location>
        <begin position="400"/>
        <end position="412"/>
    </location>
</feature>
<dbReference type="InterPro" id="IPR058825">
    <property type="entry name" value="MDM34_N"/>
</dbReference>
<keyword evidence="5" id="KW-1000">Mitochondrion outer membrane</keyword>
<evidence type="ECO:0000256" key="8">
    <source>
        <dbReference type="ARBA" id="ARBA00023128"/>
    </source>
</evidence>
<feature type="compositionally biased region" description="Low complexity" evidence="10">
    <location>
        <begin position="473"/>
        <end position="508"/>
    </location>
</feature>
<name>A0A2T9Y5W3_9FUNG</name>
<dbReference type="EMBL" id="MBFS01003247">
    <property type="protein sequence ID" value="PVU87723.1"/>
    <property type="molecule type" value="Genomic_DNA"/>
</dbReference>
<dbReference type="InterPro" id="IPR027536">
    <property type="entry name" value="MDM34"/>
</dbReference>
<dbReference type="GO" id="GO:0008289">
    <property type="term" value="F:lipid binding"/>
    <property type="evidence" value="ECO:0007669"/>
    <property type="project" value="UniProtKB-KW"/>
</dbReference>
<dbReference type="Pfam" id="PF26545">
    <property type="entry name" value="Mdm34_N"/>
    <property type="match status" value="1"/>
</dbReference>
<evidence type="ECO:0000256" key="10">
    <source>
        <dbReference type="SAM" id="MobiDB-lite"/>
    </source>
</evidence>
<comment type="caution">
    <text evidence="12">The sequence shown here is derived from an EMBL/GenBank/DDBJ whole genome shotgun (WGS) entry which is preliminary data.</text>
</comment>
<accession>A0A2T9Y5W3</accession>
<feature type="region of interest" description="Disordered" evidence="10">
    <location>
        <begin position="397"/>
        <end position="518"/>
    </location>
</feature>
<evidence type="ECO:0000256" key="9">
    <source>
        <dbReference type="ARBA" id="ARBA00023136"/>
    </source>
</evidence>
<comment type="subcellular location">
    <subcellularLocation>
        <location evidence="1">Membrane</location>
    </subcellularLocation>
</comment>
<dbReference type="Proteomes" id="UP000245609">
    <property type="component" value="Unassembled WGS sequence"/>
</dbReference>
<dbReference type="STRING" id="133381.A0A2T9Y5W3"/>
<dbReference type="GO" id="GO:1990456">
    <property type="term" value="P:mitochondrion-endoplasmic reticulum membrane tethering"/>
    <property type="evidence" value="ECO:0007669"/>
    <property type="project" value="TreeGrafter"/>
</dbReference>
<dbReference type="GO" id="GO:0015914">
    <property type="term" value="P:phospholipid transport"/>
    <property type="evidence" value="ECO:0007669"/>
    <property type="project" value="TreeGrafter"/>
</dbReference>
<evidence type="ECO:0000256" key="4">
    <source>
        <dbReference type="ARBA" id="ARBA00022692"/>
    </source>
</evidence>
<evidence type="ECO:0000313" key="13">
    <source>
        <dbReference type="Proteomes" id="UP000245609"/>
    </source>
</evidence>
<keyword evidence="6" id="KW-0445">Lipid transport</keyword>